<evidence type="ECO:0008006" key="11">
    <source>
        <dbReference type="Google" id="ProtNLM"/>
    </source>
</evidence>
<evidence type="ECO:0000256" key="2">
    <source>
        <dbReference type="ARBA" id="ARBA00022840"/>
    </source>
</evidence>
<dbReference type="GO" id="GO:0003779">
    <property type="term" value="F:actin binding"/>
    <property type="evidence" value="ECO:0007669"/>
    <property type="project" value="UniProtKB-KW"/>
</dbReference>
<name>A0A2I0L5M8_PUNGR</name>
<evidence type="ECO:0000256" key="1">
    <source>
        <dbReference type="ARBA" id="ARBA00022741"/>
    </source>
</evidence>
<dbReference type="InterPro" id="IPR027417">
    <property type="entry name" value="P-loop_NTPase"/>
</dbReference>
<evidence type="ECO:0000256" key="5">
    <source>
        <dbReference type="ARBA" id="ARBA00023175"/>
    </source>
</evidence>
<protein>
    <recommendedName>
        <fullName evidence="11">Myosin N-terminal SH3-like domain-containing protein</fullName>
    </recommendedName>
</protein>
<dbReference type="AlphaFoldDB" id="A0A2I0L5M8"/>
<keyword evidence="10" id="KW-1185">Reference proteome</keyword>
<keyword evidence="1" id="KW-0547">Nucleotide-binding</keyword>
<dbReference type="InterPro" id="IPR001609">
    <property type="entry name" value="Myosin_head_motor_dom-like"/>
</dbReference>
<accession>A0A2I0L5M8</accession>
<comment type="caution">
    <text evidence="9">The sequence shown here is derived from an EMBL/GenBank/DDBJ whole genome shotgun (WGS) entry which is preliminary data.</text>
</comment>
<keyword evidence="6" id="KW-0009">Actin-binding</keyword>
<evidence type="ECO:0000313" key="10">
    <source>
        <dbReference type="Proteomes" id="UP000233551"/>
    </source>
</evidence>
<dbReference type="InterPro" id="IPR004009">
    <property type="entry name" value="SH3_Myosin"/>
</dbReference>
<gene>
    <name evidence="9" type="ORF">CRG98_003548</name>
</gene>
<feature type="domain" description="Myosin N-terminal SH3-like" evidence="8">
    <location>
        <begin position="9"/>
        <end position="58"/>
    </location>
</feature>
<dbReference type="GO" id="GO:0005524">
    <property type="term" value="F:ATP binding"/>
    <property type="evidence" value="ECO:0007669"/>
    <property type="project" value="UniProtKB-KW"/>
</dbReference>
<sequence length="94" mass="10717">MPEANMNLRKGSKVWAEDRNLAWVAAEVNDFVGKQVQVITSTGKKVLIIPEKLHLRDADDDDHGGVDDMTKLTYLNEPGVLYNLERRYALNEIY</sequence>
<dbReference type="InterPro" id="IPR036961">
    <property type="entry name" value="Kinesin_motor_dom_sf"/>
</dbReference>
<dbReference type="Gene3D" id="3.40.850.10">
    <property type="entry name" value="Kinesin motor domain"/>
    <property type="match status" value="1"/>
</dbReference>
<feature type="non-terminal residue" evidence="9">
    <location>
        <position position="94"/>
    </location>
</feature>
<dbReference type="GO" id="GO:0016459">
    <property type="term" value="C:myosin complex"/>
    <property type="evidence" value="ECO:0007669"/>
    <property type="project" value="UniProtKB-KW"/>
</dbReference>
<dbReference type="GO" id="GO:0003774">
    <property type="term" value="F:cytoskeletal motor activity"/>
    <property type="evidence" value="ECO:0007669"/>
    <property type="project" value="InterPro"/>
</dbReference>
<keyword evidence="2" id="KW-0067">ATP-binding</keyword>
<feature type="domain" description="Myosin motor" evidence="7">
    <location>
        <begin position="64"/>
        <end position="94"/>
    </location>
</feature>
<organism evidence="9 10">
    <name type="scientific">Punica granatum</name>
    <name type="common">Pomegranate</name>
    <dbReference type="NCBI Taxonomy" id="22663"/>
    <lineage>
        <taxon>Eukaryota</taxon>
        <taxon>Viridiplantae</taxon>
        <taxon>Streptophyta</taxon>
        <taxon>Embryophyta</taxon>
        <taxon>Tracheophyta</taxon>
        <taxon>Spermatophyta</taxon>
        <taxon>Magnoliopsida</taxon>
        <taxon>eudicotyledons</taxon>
        <taxon>Gunneridae</taxon>
        <taxon>Pentapetalae</taxon>
        <taxon>rosids</taxon>
        <taxon>malvids</taxon>
        <taxon>Myrtales</taxon>
        <taxon>Lythraceae</taxon>
        <taxon>Punica</taxon>
    </lineage>
</organism>
<evidence type="ECO:0000313" key="9">
    <source>
        <dbReference type="EMBL" id="PKI75998.1"/>
    </source>
</evidence>
<dbReference type="PROSITE" id="PS51456">
    <property type="entry name" value="MYOSIN_MOTOR"/>
    <property type="match status" value="1"/>
</dbReference>
<dbReference type="SUPFAM" id="SSF52540">
    <property type="entry name" value="P-loop containing nucleoside triphosphate hydrolases"/>
    <property type="match status" value="1"/>
</dbReference>
<evidence type="ECO:0000256" key="3">
    <source>
        <dbReference type="ARBA" id="ARBA00022860"/>
    </source>
</evidence>
<dbReference type="PROSITE" id="PS51844">
    <property type="entry name" value="SH3_LIKE"/>
    <property type="match status" value="1"/>
</dbReference>
<keyword evidence="4 6" id="KW-0518">Myosin</keyword>
<dbReference type="STRING" id="22663.A0A2I0L5M8"/>
<dbReference type="EMBL" id="PGOL01000132">
    <property type="protein sequence ID" value="PKI75998.1"/>
    <property type="molecule type" value="Genomic_DNA"/>
</dbReference>
<reference evidence="9 10" key="1">
    <citation type="submission" date="2017-11" db="EMBL/GenBank/DDBJ databases">
        <title>De-novo sequencing of pomegranate (Punica granatum L.) genome.</title>
        <authorList>
            <person name="Akparov Z."/>
            <person name="Amiraslanov A."/>
            <person name="Hajiyeva S."/>
            <person name="Abbasov M."/>
            <person name="Kaur K."/>
            <person name="Hamwieh A."/>
            <person name="Solovyev V."/>
            <person name="Salamov A."/>
            <person name="Braich B."/>
            <person name="Kosarev P."/>
            <person name="Mahmoud A."/>
            <person name="Hajiyev E."/>
            <person name="Babayeva S."/>
            <person name="Izzatullayeva V."/>
            <person name="Mammadov A."/>
            <person name="Mammadov A."/>
            <person name="Sharifova S."/>
            <person name="Ojaghi J."/>
            <person name="Eynullazada K."/>
            <person name="Bayramov B."/>
            <person name="Abdulazimova A."/>
            <person name="Shahmuradov I."/>
        </authorList>
    </citation>
    <scope>NUCLEOTIDE SEQUENCE [LARGE SCALE GENOMIC DNA]</scope>
    <source>
        <strain evidence="10">cv. AG2017</strain>
        <tissue evidence="9">Leaf</tissue>
    </source>
</reference>
<comment type="similarity">
    <text evidence="6">Belongs to the TRAFAC class myosin-kinesin ATPase superfamily. Myosin family.</text>
</comment>
<dbReference type="Proteomes" id="UP000233551">
    <property type="component" value="Unassembled WGS sequence"/>
</dbReference>
<evidence type="ECO:0000259" key="8">
    <source>
        <dbReference type="PROSITE" id="PS51844"/>
    </source>
</evidence>
<proteinExistence type="inferred from homology"/>
<dbReference type="GO" id="GO:0005516">
    <property type="term" value="F:calmodulin binding"/>
    <property type="evidence" value="ECO:0007669"/>
    <property type="project" value="UniProtKB-KW"/>
</dbReference>
<comment type="caution">
    <text evidence="6">Lacks conserved residue(s) required for the propagation of feature annotation.</text>
</comment>
<keyword evidence="3" id="KW-0112">Calmodulin-binding</keyword>
<evidence type="ECO:0000256" key="4">
    <source>
        <dbReference type="ARBA" id="ARBA00023123"/>
    </source>
</evidence>
<keyword evidence="5" id="KW-0505">Motor protein</keyword>
<evidence type="ECO:0000256" key="6">
    <source>
        <dbReference type="PROSITE-ProRule" id="PRU00782"/>
    </source>
</evidence>
<evidence type="ECO:0000259" key="7">
    <source>
        <dbReference type="PROSITE" id="PS51456"/>
    </source>
</evidence>